<evidence type="ECO:0000256" key="3">
    <source>
        <dbReference type="ARBA" id="ARBA00022741"/>
    </source>
</evidence>
<evidence type="ECO:0000313" key="7">
    <source>
        <dbReference type="EMBL" id="MFC3491415.1"/>
    </source>
</evidence>
<keyword evidence="8" id="KW-1185">Reference proteome</keyword>
<dbReference type="Proteomes" id="UP001595712">
    <property type="component" value="Unassembled WGS sequence"/>
</dbReference>
<dbReference type="InterPro" id="IPR017871">
    <property type="entry name" value="ABC_transporter-like_CS"/>
</dbReference>
<evidence type="ECO:0000256" key="4">
    <source>
        <dbReference type="ARBA" id="ARBA00022840"/>
    </source>
</evidence>
<dbReference type="PROSITE" id="PS50893">
    <property type="entry name" value="ABC_TRANSPORTER_2"/>
    <property type="match status" value="1"/>
</dbReference>
<dbReference type="SUPFAM" id="SSF52540">
    <property type="entry name" value="P-loop containing nucleoside triphosphate hydrolases"/>
    <property type="match status" value="1"/>
</dbReference>
<accession>A0ABV7PVX2</accession>
<keyword evidence="2" id="KW-0813">Transport</keyword>
<evidence type="ECO:0000313" key="8">
    <source>
        <dbReference type="Proteomes" id="UP001595712"/>
    </source>
</evidence>
<dbReference type="InterPro" id="IPR052156">
    <property type="entry name" value="BCAA_Transport_ATP-bd_LivF"/>
</dbReference>
<evidence type="ECO:0000259" key="6">
    <source>
        <dbReference type="PROSITE" id="PS50893"/>
    </source>
</evidence>
<dbReference type="SMART" id="SM00382">
    <property type="entry name" value="AAA"/>
    <property type="match status" value="1"/>
</dbReference>
<keyword evidence="3" id="KW-0547">Nucleotide-binding</keyword>
<evidence type="ECO:0000256" key="5">
    <source>
        <dbReference type="ARBA" id="ARBA00022970"/>
    </source>
</evidence>
<reference evidence="8" key="1">
    <citation type="journal article" date="2019" name="Int. J. Syst. Evol. Microbiol.">
        <title>The Global Catalogue of Microorganisms (GCM) 10K type strain sequencing project: providing services to taxonomists for standard genome sequencing and annotation.</title>
        <authorList>
            <consortium name="The Broad Institute Genomics Platform"/>
            <consortium name="The Broad Institute Genome Sequencing Center for Infectious Disease"/>
            <person name="Wu L."/>
            <person name="Ma J."/>
        </authorList>
    </citation>
    <scope>NUCLEOTIDE SEQUENCE [LARGE SCALE GENOMIC DNA]</scope>
    <source>
        <strain evidence="8">CGMCC 4.7396</strain>
    </source>
</reference>
<dbReference type="GO" id="GO:0005524">
    <property type="term" value="F:ATP binding"/>
    <property type="evidence" value="ECO:0007669"/>
    <property type="project" value="UniProtKB-KW"/>
</dbReference>
<dbReference type="InterPro" id="IPR003593">
    <property type="entry name" value="AAA+_ATPase"/>
</dbReference>
<feature type="domain" description="ABC transporter" evidence="6">
    <location>
        <begin position="11"/>
        <end position="240"/>
    </location>
</feature>
<keyword evidence="4 7" id="KW-0067">ATP-binding</keyword>
<dbReference type="InterPro" id="IPR003439">
    <property type="entry name" value="ABC_transporter-like_ATP-bd"/>
</dbReference>
<evidence type="ECO:0000256" key="2">
    <source>
        <dbReference type="ARBA" id="ARBA00022448"/>
    </source>
</evidence>
<dbReference type="CDD" id="cd03224">
    <property type="entry name" value="ABC_TM1139_LivF_branched"/>
    <property type="match status" value="1"/>
</dbReference>
<dbReference type="Gene3D" id="3.40.50.300">
    <property type="entry name" value="P-loop containing nucleotide triphosphate hydrolases"/>
    <property type="match status" value="1"/>
</dbReference>
<name>A0ABV7PVX2_9ACTN</name>
<dbReference type="PANTHER" id="PTHR43820">
    <property type="entry name" value="HIGH-AFFINITY BRANCHED-CHAIN AMINO ACID TRANSPORT ATP-BINDING PROTEIN LIVF"/>
    <property type="match status" value="1"/>
</dbReference>
<comment type="caution">
    <text evidence="7">The sequence shown here is derived from an EMBL/GenBank/DDBJ whole genome shotgun (WGS) entry which is preliminary data.</text>
</comment>
<evidence type="ECO:0000256" key="1">
    <source>
        <dbReference type="ARBA" id="ARBA00005417"/>
    </source>
</evidence>
<proteinExistence type="inferred from homology"/>
<dbReference type="PANTHER" id="PTHR43820:SF6">
    <property type="entry name" value="ABC TRANSPORTER ATP-BINDING PROTEIN"/>
    <property type="match status" value="1"/>
</dbReference>
<protein>
    <submittedName>
        <fullName evidence="7">ABC transporter ATP-binding protein</fullName>
    </submittedName>
</protein>
<dbReference type="PROSITE" id="PS00211">
    <property type="entry name" value="ABC_TRANSPORTER_1"/>
    <property type="match status" value="1"/>
</dbReference>
<dbReference type="Pfam" id="PF00005">
    <property type="entry name" value="ABC_tran"/>
    <property type="match status" value="1"/>
</dbReference>
<dbReference type="EMBL" id="JBHRWO010000004">
    <property type="protein sequence ID" value="MFC3491415.1"/>
    <property type="molecule type" value="Genomic_DNA"/>
</dbReference>
<keyword evidence="5" id="KW-0029">Amino-acid transport</keyword>
<organism evidence="7 8">
    <name type="scientific">Glycomyces rhizosphaerae</name>
    <dbReference type="NCBI Taxonomy" id="2054422"/>
    <lineage>
        <taxon>Bacteria</taxon>
        <taxon>Bacillati</taxon>
        <taxon>Actinomycetota</taxon>
        <taxon>Actinomycetes</taxon>
        <taxon>Glycomycetales</taxon>
        <taxon>Glycomycetaceae</taxon>
        <taxon>Glycomyces</taxon>
    </lineage>
</organism>
<comment type="similarity">
    <text evidence="1">Belongs to the ABC transporter superfamily.</text>
</comment>
<gene>
    <name evidence="7" type="ORF">ACFO8M_02800</name>
</gene>
<sequence>MSEQAKENPILEVESVHVAYGRVQAVRDVSFSVPEGGLIALVGANGAGKSSVLAAVSGLVRPGSGRIRLEGKDITRWPAHKRVGAGLVLVPEGRQILGTLTVAENLRLGAHRRRRQAAPESEMYELFPVLAERRALPASALSGGEQQMLAIARAMIARPRVVLLDEPSMGLAPKMVDEVFAVIERIRASGVTVVLVEQNARRALRAADTGHVLETGAIAHSGPAAHLLKDPRVVKAYLGVE</sequence>
<dbReference type="InterPro" id="IPR027417">
    <property type="entry name" value="P-loop_NTPase"/>
</dbReference>
<dbReference type="RefSeq" id="WP_387970168.1">
    <property type="nucleotide sequence ID" value="NZ_JBHRWO010000004.1"/>
</dbReference>